<reference evidence="7 8" key="1">
    <citation type="submission" date="2019-09" db="EMBL/GenBank/DDBJ databases">
        <title>Bird 10,000 Genomes (B10K) Project - Family phase.</title>
        <authorList>
            <person name="Zhang G."/>
        </authorList>
    </citation>
    <scope>NUCLEOTIDE SEQUENCE [LARGE SCALE GENOMIC DNA]</scope>
    <source>
        <strain evidence="7">B10K-DU-029-69</strain>
        <tissue evidence="7">Muscle</tissue>
    </source>
</reference>
<dbReference type="EMBL" id="VZUA01406185">
    <property type="protein sequence ID" value="NXU69403.1"/>
    <property type="molecule type" value="Genomic_DNA"/>
</dbReference>
<comment type="caution">
    <text evidence="7">The sequence shown here is derived from an EMBL/GenBank/DDBJ whole genome shotgun (WGS) entry which is preliminary data.</text>
</comment>
<dbReference type="Proteomes" id="UP000558460">
    <property type="component" value="Unassembled WGS sequence"/>
</dbReference>
<keyword evidence="8" id="KW-1185">Reference proteome</keyword>
<evidence type="ECO:0000313" key="8">
    <source>
        <dbReference type="Proteomes" id="UP000558460"/>
    </source>
</evidence>
<comment type="similarity">
    <text evidence="2">Belongs to the PPase class C family. Prune subfamily.</text>
</comment>
<dbReference type="Pfam" id="PF02833">
    <property type="entry name" value="DHHA2"/>
    <property type="match status" value="1"/>
</dbReference>
<dbReference type="SUPFAM" id="SSF64182">
    <property type="entry name" value="DHH phosphoesterases"/>
    <property type="match status" value="1"/>
</dbReference>
<accession>A0A7L3MTL4</accession>
<keyword evidence="3" id="KW-0479">Metal-binding</keyword>
<gene>
    <name evidence="7" type="primary">Prune1</name>
    <name evidence="7" type="ORF">HORVUL_R01664</name>
</gene>
<dbReference type="PANTHER" id="PTHR12112">
    <property type="entry name" value="BNIP - RELATED"/>
    <property type="match status" value="1"/>
</dbReference>
<sequence length="375" mass="40283">IQQHQEIHVVMGNEACDLDSTVSALALAYFLAQSSPAPKAAFVPVLNIPRADFALRTETTFLLRDRGIPASSLIFRDEIDLGGLHHAGLLSLTLVDHHVLPGADAALEEAVVEVLDHRPLERDRGPPCQVTVEPVGSCATLVTERILQGPPGVLDKTTAALLHGKHGVGVLAEPQPLGDGDNTAPLVPAATILLDCINLSPAAGKVTPRDVACVSLLEERFPELPARDAVFGALQAAKFDVTGLTTEQMLRKDLKVLSSDEVVVAISGIFEDLEIFLLRPGLLQDLEAFCQGRGYAGLVAMTVSFNERYEPTRKLAVYSQQEPLRSTLCRALEEATTPSLLLQLLQSPWPCVVAYAQGNTVATRKKVLPILRAAL</sequence>
<dbReference type="SMART" id="SM01131">
    <property type="entry name" value="DHHA2"/>
    <property type="match status" value="1"/>
</dbReference>
<keyword evidence="4" id="KW-0378">Hydrolase</keyword>
<dbReference type="Pfam" id="PF01368">
    <property type="entry name" value="DHH"/>
    <property type="match status" value="1"/>
</dbReference>
<dbReference type="Gene3D" id="3.90.1640.10">
    <property type="entry name" value="inorganic pyrophosphatase (n-terminal core)"/>
    <property type="match status" value="1"/>
</dbReference>
<proteinExistence type="inferred from homology"/>
<organism evidence="7 8">
    <name type="scientific">Horornis vulcanius</name>
    <dbReference type="NCBI Taxonomy" id="2585811"/>
    <lineage>
        <taxon>Eukaryota</taxon>
        <taxon>Metazoa</taxon>
        <taxon>Chordata</taxon>
        <taxon>Craniata</taxon>
        <taxon>Vertebrata</taxon>
        <taxon>Euteleostomi</taxon>
        <taxon>Archelosauria</taxon>
        <taxon>Archosauria</taxon>
        <taxon>Dinosauria</taxon>
        <taxon>Saurischia</taxon>
        <taxon>Theropoda</taxon>
        <taxon>Coelurosauria</taxon>
        <taxon>Aves</taxon>
        <taxon>Neognathae</taxon>
        <taxon>Neoaves</taxon>
        <taxon>Telluraves</taxon>
        <taxon>Australaves</taxon>
        <taxon>Passeriformes</taxon>
        <taxon>Sylvioidea</taxon>
        <taxon>Scotocercidae</taxon>
        <taxon>Horornis</taxon>
    </lineage>
</organism>
<evidence type="ECO:0000256" key="5">
    <source>
        <dbReference type="ARBA" id="ARBA00023211"/>
    </source>
</evidence>
<evidence type="ECO:0000256" key="2">
    <source>
        <dbReference type="ARBA" id="ARBA00010331"/>
    </source>
</evidence>
<dbReference type="InterPro" id="IPR038763">
    <property type="entry name" value="DHH_sf"/>
</dbReference>
<dbReference type="PANTHER" id="PTHR12112:SF47">
    <property type="entry name" value="EXOPOLYPHOSPHATASE PRUNE1"/>
    <property type="match status" value="1"/>
</dbReference>
<dbReference type="GO" id="GO:0004309">
    <property type="term" value="F:exopolyphosphatase activity"/>
    <property type="evidence" value="ECO:0007669"/>
    <property type="project" value="TreeGrafter"/>
</dbReference>
<dbReference type="InterPro" id="IPR038222">
    <property type="entry name" value="DHHA2_dom_sf"/>
</dbReference>
<dbReference type="AlphaFoldDB" id="A0A7L3MTL4"/>
<dbReference type="Gene3D" id="3.10.310.20">
    <property type="entry name" value="DHHA2 domain"/>
    <property type="match status" value="1"/>
</dbReference>
<feature type="domain" description="DHHA2" evidence="6">
    <location>
        <begin position="231"/>
        <end position="375"/>
    </location>
</feature>
<dbReference type="GO" id="GO:0005737">
    <property type="term" value="C:cytoplasm"/>
    <property type="evidence" value="ECO:0007669"/>
    <property type="project" value="InterPro"/>
</dbReference>
<evidence type="ECO:0000313" key="7">
    <source>
        <dbReference type="EMBL" id="NXU69403.1"/>
    </source>
</evidence>
<dbReference type="InterPro" id="IPR004097">
    <property type="entry name" value="DHHA2"/>
</dbReference>
<comment type="cofactor">
    <cofactor evidence="1">
        <name>Mn(2+)</name>
        <dbReference type="ChEBI" id="CHEBI:29035"/>
    </cofactor>
</comment>
<name>A0A7L3MTL4_9PASS</name>
<evidence type="ECO:0000256" key="1">
    <source>
        <dbReference type="ARBA" id="ARBA00001936"/>
    </source>
</evidence>
<feature type="non-terminal residue" evidence="7">
    <location>
        <position position="375"/>
    </location>
</feature>
<evidence type="ECO:0000259" key="6">
    <source>
        <dbReference type="SMART" id="SM01131"/>
    </source>
</evidence>
<feature type="non-terminal residue" evidence="7">
    <location>
        <position position="1"/>
    </location>
</feature>
<dbReference type="OrthoDB" id="374045at2759"/>
<protein>
    <submittedName>
        <fullName evidence="7">PRUN1 Exopolyphosphatase</fullName>
    </submittedName>
</protein>
<dbReference type="InterPro" id="IPR001667">
    <property type="entry name" value="DDH_dom"/>
</dbReference>
<evidence type="ECO:0000256" key="4">
    <source>
        <dbReference type="ARBA" id="ARBA00022801"/>
    </source>
</evidence>
<dbReference type="GO" id="GO:0046872">
    <property type="term" value="F:metal ion binding"/>
    <property type="evidence" value="ECO:0007669"/>
    <property type="project" value="UniProtKB-KW"/>
</dbReference>
<evidence type="ECO:0000256" key="3">
    <source>
        <dbReference type="ARBA" id="ARBA00022723"/>
    </source>
</evidence>
<keyword evidence="5" id="KW-0464">Manganese</keyword>